<dbReference type="InterPro" id="IPR010718">
    <property type="entry name" value="DUF1294"/>
</dbReference>
<feature type="transmembrane region" description="Helical" evidence="1">
    <location>
        <begin position="46"/>
        <end position="66"/>
    </location>
</feature>
<feature type="transmembrane region" description="Helical" evidence="1">
    <location>
        <begin position="72"/>
        <end position="94"/>
    </location>
</feature>
<dbReference type="Proteomes" id="UP001464378">
    <property type="component" value="Unassembled WGS sequence"/>
</dbReference>
<dbReference type="Pfam" id="PF06961">
    <property type="entry name" value="DUF1294"/>
    <property type="match status" value="1"/>
</dbReference>
<keyword evidence="1" id="KW-0472">Membrane</keyword>
<keyword evidence="1" id="KW-0812">Transmembrane</keyword>
<dbReference type="RefSeq" id="WP_349230661.1">
    <property type="nucleotide sequence ID" value="NZ_JBBMFK010000001.1"/>
</dbReference>
<keyword evidence="3" id="KW-1185">Reference proteome</keyword>
<comment type="caution">
    <text evidence="2">The sequence shown here is derived from an EMBL/GenBank/DDBJ whole genome shotgun (WGS) entry which is preliminary data.</text>
</comment>
<evidence type="ECO:0000313" key="2">
    <source>
        <dbReference type="EMBL" id="MEQ2441965.1"/>
    </source>
</evidence>
<protein>
    <submittedName>
        <fullName evidence="2">DUF1294 domain-containing protein</fullName>
    </submittedName>
</protein>
<sequence>MREFLLRFWPWIGGWAGIMSLLDFCLMGFDKRRARRDGWRVRERTFFIVALLGGALGGVIGMFFFRHKTRHWYFRYGLPAILILQLVLVAWGLLSGGAS</sequence>
<organism evidence="2 3">
    <name type="scientific">Pseudoflavonifractor intestinihominis</name>
    <dbReference type="NCBI Taxonomy" id="3133171"/>
    <lineage>
        <taxon>Bacteria</taxon>
        <taxon>Bacillati</taxon>
        <taxon>Bacillota</taxon>
        <taxon>Clostridia</taxon>
        <taxon>Eubacteriales</taxon>
        <taxon>Oscillospiraceae</taxon>
        <taxon>Pseudoflavonifractor</taxon>
    </lineage>
</organism>
<name>A0ABV1E3T5_9FIRM</name>
<feature type="transmembrane region" description="Helical" evidence="1">
    <location>
        <begin position="6"/>
        <end position="26"/>
    </location>
</feature>
<dbReference type="EMBL" id="JBBMFK010000001">
    <property type="protein sequence ID" value="MEQ2441965.1"/>
    <property type="molecule type" value="Genomic_DNA"/>
</dbReference>
<gene>
    <name evidence="2" type="ORF">WMO64_00600</name>
</gene>
<proteinExistence type="predicted"/>
<evidence type="ECO:0000256" key="1">
    <source>
        <dbReference type="SAM" id="Phobius"/>
    </source>
</evidence>
<accession>A0ABV1E3T5</accession>
<evidence type="ECO:0000313" key="3">
    <source>
        <dbReference type="Proteomes" id="UP001464378"/>
    </source>
</evidence>
<reference evidence="2 3" key="1">
    <citation type="submission" date="2024-03" db="EMBL/GenBank/DDBJ databases">
        <title>Human intestinal bacterial collection.</title>
        <authorList>
            <person name="Pauvert C."/>
            <person name="Hitch T.C.A."/>
            <person name="Clavel T."/>
        </authorList>
    </citation>
    <scope>NUCLEOTIDE SEQUENCE [LARGE SCALE GENOMIC DNA]</scope>
    <source>
        <strain evidence="2 3">CLA-AP-H29</strain>
    </source>
</reference>
<keyword evidence="1" id="KW-1133">Transmembrane helix</keyword>